<name>B1X3D8_CROS5</name>
<gene>
    <name evidence="1" type="ordered locus">cce_5303</name>
</gene>
<accession>B1X3D8</accession>
<geneLocation type="plasmid" evidence="1 2">
    <name>D</name>
</geneLocation>
<dbReference type="KEGG" id="cyt:cce_5303"/>
<dbReference type="Gene3D" id="2.120.10.30">
    <property type="entry name" value="TolB, C-terminal domain"/>
    <property type="match status" value="1"/>
</dbReference>
<keyword evidence="1" id="KW-0614">Plasmid</keyword>
<reference evidence="1 2" key="1">
    <citation type="journal article" date="2008" name="Proc. Natl. Acad. Sci. U.S.A.">
        <title>The genome of Cyanothece 51142, a unicellular diazotrophic cyanobacterium important in the marine nitrogen cycle.</title>
        <authorList>
            <person name="Welsh E.A."/>
            <person name="Liberton M."/>
            <person name="Stoeckel J."/>
            <person name="Loh T."/>
            <person name="Elvitigala T."/>
            <person name="Wang C."/>
            <person name="Wollam A."/>
            <person name="Fulton R.S."/>
            <person name="Clifton S.W."/>
            <person name="Jacobs J.M."/>
            <person name="Aurora R."/>
            <person name="Ghosh B.K."/>
            <person name="Sherman L.A."/>
            <person name="Smith R.D."/>
            <person name="Wilson R.K."/>
            <person name="Pakrasi H.B."/>
        </authorList>
    </citation>
    <scope>NUCLEOTIDE SEQUENCE [LARGE SCALE GENOMIC DNA]</scope>
    <source>
        <strain evidence="2">ATCC 51142 / BH68</strain>
        <plasmid evidence="2">D</plasmid>
    </source>
</reference>
<dbReference type="Proteomes" id="UP000001203">
    <property type="component" value="Plasmid D"/>
</dbReference>
<keyword evidence="2" id="KW-1185">Reference proteome</keyword>
<proteinExistence type="predicted"/>
<evidence type="ECO:0008006" key="3">
    <source>
        <dbReference type="Google" id="ProtNLM"/>
    </source>
</evidence>
<dbReference type="InterPro" id="IPR011042">
    <property type="entry name" value="6-blade_b-propeller_TolB-like"/>
</dbReference>
<sequence>MFLFDNFSRKILSSLPSFISVFISLTMGSIPNAKAVPTLVNSDRFKVELFVDLASIDPDLDAFQLTISSGENGFPAGLYVTPGPSFLPGGNRLMRIDHAGTISIVTDQLNSAESMLFARGSYGDGILISEPRDQRIRRLLSDGTLTTFASNISSSPFGPPVLTYGPGGVIFATDGSIGSDSQASRDILQINSDGSSNVFASVSSAIFPEPTLTTFIHRHKPAAYASINDLGQWQEGGGFVTGTFSLQTDGEATMNDALFLVNLDGTSTLLVDGLSGLELIELGPGGVFGSDLFVATEGSSFGNDDGTLFTLKPDGTLIPFLTNIDAIDVAFDTEGILGGGLFVSDGTNRAGAGKIWRITSVTVPESSSLLSLFTFSILVISLIPKHKHNN</sequence>
<dbReference type="AlphaFoldDB" id="B1X3D8"/>
<evidence type="ECO:0000313" key="1">
    <source>
        <dbReference type="EMBL" id="ACB54649.1"/>
    </source>
</evidence>
<dbReference type="RefSeq" id="WP_009547984.1">
    <property type="nucleotide sequence ID" value="NC_010543.1"/>
</dbReference>
<protein>
    <recommendedName>
        <fullName evidence="3">Phytase-like domain-containing protein</fullName>
    </recommendedName>
</protein>
<dbReference type="HOGENOM" id="CLU_707365_0_0_3"/>
<organism evidence="1 2">
    <name type="scientific">Crocosphaera subtropica (strain ATCC 51142 / BH68)</name>
    <name type="common">Cyanothece sp. (strain ATCC 51142)</name>
    <dbReference type="NCBI Taxonomy" id="43989"/>
    <lineage>
        <taxon>Bacteria</taxon>
        <taxon>Bacillati</taxon>
        <taxon>Cyanobacteriota</taxon>
        <taxon>Cyanophyceae</taxon>
        <taxon>Oscillatoriophycideae</taxon>
        <taxon>Chroococcales</taxon>
        <taxon>Aphanothecaceae</taxon>
        <taxon>Crocosphaera</taxon>
        <taxon>Crocosphaera subtropica</taxon>
    </lineage>
</organism>
<evidence type="ECO:0000313" key="2">
    <source>
        <dbReference type="Proteomes" id="UP000001203"/>
    </source>
</evidence>
<dbReference type="EMBL" id="CP000811">
    <property type="protein sequence ID" value="ACB54649.1"/>
    <property type="molecule type" value="Genomic_DNA"/>
</dbReference>